<dbReference type="EMBL" id="BSXT01000908">
    <property type="protein sequence ID" value="GMF36061.1"/>
    <property type="molecule type" value="Genomic_DNA"/>
</dbReference>
<comment type="caution">
    <text evidence="1">The sequence shown here is derived from an EMBL/GenBank/DDBJ whole genome shotgun (WGS) entry which is preliminary data.</text>
</comment>
<dbReference type="AlphaFoldDB" id="A0A9W6XCS9"/>
<reference evidence="1" key="1">
    <citation type="submission" date="2023-04" db="EMBL/GenBank/DDBJ databases">
        <title>Phytophthora fragariaefolia NBRC 109709.</title>
        <authorList>
            <person name="Ichikawa N."/>
            <person name="Sato H."/>
            <person name="Tonouchi N."/>
        </authorList>
    </citation>
    <scope>NUCLEOTIDE SEQUENCE</scope>
    <source>
        <strain evidence="1">NBRC 109709</strain>
    </source>
</reference>
<gene>
    <name evidence="1" type="ORF">Pfra01_000972800</name>
</gene>
<keyword evidence="2" id="KW-1185">Reference proteome</keyword>
<proteinExistence type="predicted"/>
<evidence type="ECO:0000313" key="2">
    <source>
        <dbReference type="Proteomes" id="UP001165121"/>
    </source>
</evidence>
<evidence type="ECO:0000313" key="1">
    <source>
        <dbReference type="EMBL" id="GMF36061.1"/>
    </source>
</evidence>
<sequence>MSSNEELNALPVYQQQIRGYSLLVLGSPRKSPYPEHSARASTKSFNNIHMSVSGNTSAVASQFDTGNAVLGTGI</sequence>
<name>A0A9W6XCS9_9STRA</name>
<protein>
    <submittedName>
        <fullName evidence="1">Unnamed protein product</fullName>
    </submittedName>
</protein>
<organism evidence="1 2">
    <name type="scientific">Phytophthora fragariaefolia</name>
    <dbReference type="NCBI Taxonomy" id="1490495"/>
    <lineage>
        <taxon>Eukaryota</taxon>
        <taxon>Sar</taxon>
        <taxon>Stramenopiles</taxon>
        <taxon>Oomycota</taxon>
        <taxon>Peronosporomycetes</taxon>
        <taxon>Peronosporales</taxon>
        <taxon>Peronosporaceae</taxon>
        <taxon>Phytophthora</taxon>
    </lineage>
</organism>
<accession>A0A9W6XCS9</accession>
<dbReference type="Proteomes" id="UP001165121">
    <property type="component" value="Unassembled WGS sequence"/>
</dbReference>